<accession>A0A328XRK3</accession>
<evidence type="ECO:0000313" key="2">
    <source>
        <dbReference type="Proteomes" id="UP000249700"/>
    </source>
</evidence>
<reference evidence="1 2" key="1">
    <citation type="submission" date="2018-06" db="EMBL/GenBank/DDBJ databases">
        <title>Comparative analysis of microorganisms from saline springs in Andes Mountain Range, Colombia.</title>
        <authorList>
            <person name="Rubin E."/>
        </authorList>
    </citation>
    <scope>NUCLEOTIDE SEQUENCE [LARGE SCALE GENOMIC DNA]</scope>
    <source>
        <strain evidence="1 2">USBA-857</strain>
    </source>
</reference>
<dbReference type="Proteomes" id="UP000249700">
    <property type="component" value="Unassembled WGS sequence"/>
</dbReference>
<dbReference type="AlphaFoldDB" id="A0A328XRK3"/>
<name>A0A328XRK3_9GAMM</name>
<dbReference type="RefSeq" id="WP_112054686.1">
    <property type="nucleotide sequence ID" value="NZ_QLSX01000004.1"/>
</dbReference>
<sequence>MPHDEYTSIELLPDGGYRITCRNDHHGHPVVERVHDIDGGETPVFMIKNEDGQRWVHCKQCQRGNYCDV</sequence>
<protein>
    <submittedName>
        <fullName evidence="1">Uncharacterized protein</fullName>
    </submittedName>
</protein>
<proteinExistence type="predicted"/>
<evidence type="ECO:0000313" key="1">
    <source>
        <dbReference type="EMBL" id="RAR62217.1"/>
    </source>
</evidence>
<gene>
    <name evidence="1" type="ORF">BCL93_104195</name>
</gene>
<comment type="caution">
    <text evidence="1">The sequence shown here is derived from an EMBL/GenBank/DDBJ whole genome shotgun (WGS) entry which is preliminary data.</text>
</comment>
<dbReference type="EMBL" id="QLSX01000004">
    <property type="protein sequence ID" value="RAR62217.1"/>
    <property type="molecule type" value="Genomic_DNA"/>
</dbReference>
<dbReference type="OrthoDB" id="4269629at2"/>
<organism evidence="1 2">
    <name type="scientific">Onishia taeanensis</name>
    <dbReference type="NCBI Taxonomy" id="284577"/>
    <lineage>
        <taxon>Bacteria</taxon>
        <taxon>Pseudomonadati</taxon>
        <taxon>Pseudomonadota</taxon>
        <taxon>Gammaproteobacteria</taxon>
        <taxon>Oceanospirillales</taxon>
        <taxon>Halomonadaceae</taxon>
        <taxon>Onishia</taxon>
    </lineage>
</organism>